<sequence>MIEFSSAPGRRHGRRRLRLDGPPPVIYAIGDVHGCYREMLAAEARIRNDLGSAGNEALVVYLGDYVDRGPKAASVLDHLTQQHDDGLARVTLCGNHDDIFLQFIRDPLAWLYWLGPNFGGEATLASYGIDLDDITRQGFATETVSERLRRVIPARHVMFLAGLPVLLAAGDYVFVHAGLRPGIPLEAQEDEDLLWIRDPFLTVGSGLPQIVVHGHTPCREPEFADGRIGIDTGCFTTGRLTVLKIDGGGARLL</sequence>
<dbReference type="Gene3D" id="3.60.21.10">
    <property type="match status" value="1"/>
</dbReference>
<keyword evidence="2" id="KW-0378">Hydrolase</keyword>
<evidence type="ECO:0000259" key="1">
    <source>
        <dbReference type="Pfam" id="PF00149"/>
    </source>
</evidence>
<dbReference type="Pfam" id="PF00149">
    <property type="entry name" value="Metallophos"/>
    <property type="match status" value="1"/>
</dbReference>
<dbReference type="Proteomes" id="UP001597173">
    <property type="component" value="Unassembled WGS sequence"/>
</dbReference>
<dbReference type="PANTHER" id="PTHR42850">
    <property type="entry name" value="METALLOPHOSPHOESTERASE"/>
    <property type="match status" value="1"/>
</dbReference>
<proteinExistence type="predicted"/>
<protein>
    <submittedName>
        <fullName evidence="2">Metallophosphoesterase family protein</fullName>
        <ecNumber evidence="2">3.1.-.-</ecNumber>
    </submittedName>
</protein>
<dbReference type="InterPro" id="IPR050126">
    <property type="entry name" value="Ap4A_hydrolase"/>
</dbReference>
<dbReference type="InterPro" id="IPR029052">
    <property type="entry name" value="Metallo-depent_PP-like"/>
</dbReference>
<name>A0ABW3YVJ5_MYCRA</name>
<dbReference type="RefSeq" id="WP_374836939.1">
    <property type="nucleotide sequence ID" value="NZ_JBHEEW010000003.1"/>
</dbReference>
<comment type="caution">
    <text evidence="2">The sequence shown here is derived from an EMBL/GenBank/DDBJ whole genome shotgun (WGS) entry which is preliminary data.</text>
</comment>
<dbReference type="GO" id="GO:0016787">
    <property type="term" value="F:hydrolase activity"/>
    <property type="evidence" value="ECO:0007669"/>
    <property type="project" value="UniProtKB-KW"/>
</dbReference>
<reference evidence="3" key="1">
    <citation type="journal article" date="2019" name="Int. J. Syst. Evol. Microbiol.">
        <title>The Global Catalogue of Microorganisms (GCM) 10K type strain sequencing project: providing services to taxonomists for standard genome sequencing and annotation.</title>
        <authorList>
            <consortium name="The Broad Institute Genomics Platform"/>
            <consortium name="The Broad Institute Genome Sequencing Center for Infectious Disease"/>
            <person name="Wu L."/>
            <person name="Ma J."/>
        </authorList>
    </citation>
    <scope>NUCLEOTIDE SEQUENCE [LARGE SCALE GENOMIC DNA]</scope>
    <source>
        <strain evidence="3">CCUG 55609</strain>
    </source>
</reference>
<dbReference type="EMBL" id="JBHTNF010000003">
    <property type="protein sequence ID" value="MFD1327920.1"/>
    <property type="molecule type" value="Genomic_DNA"/>
</dbReference>
<dbReference type="EC" id="3.1.-.-" evidence="2"/>
<gene>
    <name evidence="2" type="ORF">ACFQ33_08430</name>
</gene>
<evidence type="ECO:0000313" key="2">
    <source>
        <dbReference type="EMBL" id="MFD1327920.1"/>
    </source>
</evidence>
<dbReference type="PANTHER" id="PTHR42850:SF4">
    <property type="entry name" value="ZINC-DEPENDENT ENDOPOLYPHOSPHATASE"/>
    <property type="match status" value="1"/>
</dbReference>
<dbReference type="SUPFAM" id="SSF56300">
    <property type="entry name" value="Metallo-dependent phosphatases"/>
    <property type="match status" value="1"/>
</dbReference>
<feature type="domain" description="Calcineurin-like phosphoesterase" evidence="1">
    <location>
        <begin position="26"/>
        <end position="219"/>
    </location>
</feature>
<accession>A0ABW3YVJ5</accession>
<organism evidence="2 3">
    <name type="scientific">Mycoplana ramosa</name>
    <name type="common">Mycoplana bullata</name>
    <dbReference type="NCBI Taxonomy" id="40837"/>
    <lineage>
        <taxon>Bacteria</taxon>
        <taxon>Pseudomonadati</taxon>
        <taxon>Pseudomonadota</taxon>
        <taxon>Alphaproteobacteria</taxon>
        <taxon>Hyphomicrobiales</taxon>
        <taxon>Rhizobiaceae</taxon>
        <taxon>Mycoplana</taxon>
    </lineage>
</organism>
<evidence type="ECO:0000313" key="3">
    <source>
        <dbReference type="Proteomes" id="UP001597173"/>
    </source>
</evidence>
<dbReference type="InterPro" id="IPR004843">
    <property type="entry name" value="Calcineurin-like_PHP"/>
</dbReference>
<keyword evidence="3" id="KW-1185">Reference proteome</keyword>
<dbReference type="CDD" id="cd00144">
    <property type="entry name" value="MPP_PPP_family"/>
    <property type="match status" value="1"/>
</dbReference>